<protein>
    <submittedName>
        <fullName evidence="6">Uncharacterized protein</fullName>
    </submittedName>
</protein>
<dbReference type="PANTHER" id="PTHR42718">
    <property type="entry name" value="MAJOR FACILITATOR SUPERFAMILY MULTIDRUG TRANSPORTER MFSC"/>
    <property type="match status" value="1"/>
</dbReference>
<feature type="transmembrane region" description="Helical" evidence="5">
    <location>
        <begin position="52"/>
        <end position="73"/>
    </location>
</feature>
<dbReference type="SUPFAM" id="SSF103473">
    <property type="entry name" value="MFS general substrate transporter"/>
    <property type="match status" value="1"/>
</dbReference>
<keyword evidence="3 5" id="KW-1133">Transmembrane helix</keyword>
<evidence type="ECO:0000313" key="6">
    <source>
        <dbReference type="EMBL" id="KAF5860249.1"/>
    </source>
</evidence>
<dbReference type="GO" id="GO:0016020">
    <property type="term" value="C:membrane"/>
    <property type="evidence" value="ECO:0007669"/>
    <property type="project" value="UniProtKB-SubCell"/>
</dbReference>
<keyword evidence="2 5" id="KW-0812">Transmembrane</keyword>
<feature type="transmembrane region" description="Helical" evidence="5">
    <location>
        <begin position="80"/>
        <end position="98"/>
    </location>
</feature>
<evidence type="ECO:0000256" key="3">
    <source>
        <dbReference type="ARBA" id="ARBA00022989"/>
    </source>
</evidence>
<sequence>MPTLIRNSLWKSIAFKRICVSVFMIWGAFNAFEQIINFFFQNVQHLSRVDKAIRFIPTPIMGLLNTITTGFVLRRCRVDAIINITTIISCVSPLIMALVDPVWTYWSCAFVAICLNSIAADSLFTVLVILIAGVFPAETQGLAAGVFNTVFQIGKSFRTGDRRVDL</sequence>
<name>A0A8H6E5K0_PETAA</name>
<proteinExistence type="predicted"/>
<feature type="transmembrane region" description="Helical" evidence="5">
    <location>
        <begin position="104"/>
        <end position="132"/>
    </location>
</feature>
<evidence type="ECO:0000256" key="4">
    <source>
        <dbReference type="ARBA" id="ARBA00023136"/>
    </source>
</evidence>
<reference evidence="6 7" key="1">
    <citation type="submission" date="2019-04" db="EMBL/GenBank/DDBJ databases">
        <title>Aspergillus burnettii sp. nov., novel species from soil in southeast Queensland.</title>
        <authorList>
            <person name="Gilchrist C.L.M."/>
            <person name="Pitt J.I."/>
            <person name="Lange L."/>
            <person name="Lacey H.J."/>
            <person name="Vuong D."/>
            <person name="Midgley D.J."/>
            <person name="Greenfield P."/>
            <person name="Bradbury M."/>
            <person name="Lacey E."/>
            <person name="Busk P.K."/>
            <person name="Pilgaard B."/>
            <person name="Chooi Y.H."/>
            <person name="Piggott A.M."/>
        </authorList>
    </citation>
    <scope>NUCLEOTIDE SEQUENCE [LARGE SCALE GENOMIC DNA]</scope>
    <source>
        <strain evidence="6 7">FRR 5400</strain>
    </source>
</reference>
<gene>
    <name evidence="6" type="ORF">ETB97_001783</name>
</gene>
<dbReference type="Pfam" id="PF07690">
    <property type="entry name" value="MFS_1"/>
    <property type="match status" value="1"/>
</dbReference>
<evidence type="ECO:0000313" key="7">
    <source>
        <dbReference type="Proteomes" id="UP000541154"/>
    </source>
</evidence>
<organism evidence="6 7">
    <name type="scientific">Petromyces alliaceus</name>
    <name type="common">Aspergillus alliaceus</name>
    <dbReference type="NCBI Taxonomy" id="209559"/>
    <lineage>
        <taxon>Eukaryota</taxon>
        <taxon>Fungi</taxon>
        <taxon>Dikarya</taxon>
        <taxon>Ascomycota</taxon>
        <taxon>Pezizomycotina</taxon>
        <taxon>Eurotiomycetes</taxon>
        <taxon>Eurotiomycetidae</taxon>
        <taxon>Eurotiales</taxon>
        <taxon>Aspergillaceae</taxon>
        <taxon>Aspergillus</taxon>
        <taxon>Aspergillus subgen. Circumdati</taxon>
    </lineage>
</organism>
<evidence type="ECO:0000256" key="5">
    <source>
        <dbReference type="SAM" id="Phobius"/>
    </source>
</evidence>
<dbReference type="GO" id="GO:0022857">
    <property type="term" value="F:transmembrane transporter activity"/>
    <property type="evidence" value="ECO:0007669"/>
    <property type="project" value="InterPro"/>
</dbReference>
<keyword evidence="7" id="KW-1185">Reference proteome</keyword>
<dbReference type="EMBL" id="SPNV01000136">
    <property type="protein sequence ID" value="KAF5860249.1"/>
    <property type="molecule type" value="Genomic_DNA"/>
</dbReference>
<keyword evidence="4 5" id="KW-0472">Membrane</keyword>
<dbReference type="Proteomes" id="UP000541154">
    <property type="component" value="Unassembled WGS sequence"/>
</dbReference>
<dbReference type="PANTHER" id="PTHR42718:SF27">
    <property type="entry name" value="TRANSPORTER, PUTATIVE-RELATED"/>
    <property type="match status" value="1"/>
</dbReference>
<comment type="subcellular location">
    <subcellularLocation>
        <location evidence="1">Membrane</location>
        <topology evidence="1">Multi-pass membrane protein</topology>
    </subcellularLocation>
</comment>
<evidence type="ECO:0000256" key="2">
    <source>
        <dbReference type="ARBA" id="ARBA00022692"/>
    </source>
</evidence>
<dbReference type="InterPro" id="IPR011701">
    <property type="entry name" value="MFS"/>
</dbReference>
<dbReference type="InterPro" id="IPR036259">
    <property type="entry name" value="MFS_trans_sf"/>
</dbReference>
<dbReference type="AlphaFoldDB" id="A0A8H6E5K0"/>
<accession>A0A8H6E5K0</accession>
<dbReference type="Gene3D" id="1.20.1250.20">
    <property type="entry name" value="MFS general substrate transporter like domains"/>
    <property type="match status" value="1"/>
</dbReference>
<feature type="transmembrane region" description="Helical" evidence="5">
    <location>
        <begin position="20"/>
        <end position="40"/>
    </location>
</feature>
<evidence type="ECO:0000256" key="1">
    <source>
        <dbReference type="ARBA" id="ARBA00004141"/>
    </source>
</evidence>
<comment type="caution">
    <text evidence="6">The sequence shown here is derived from an EMBL/GenBank/DDBJ whole genome shotgun (WGS) entry which is preliminary data.</text>
</comment>